<feature type="transmembrane region" description="Helical" evidence="1">
    <location>
        <begin position="56"/>
        <end position="79"/>
    </location>
</feature>
<evidence type="ECO:0000256" key="1">
    <source>
        <dbReference type="SAM" id="Phobius"/>
    </source>
</evidence>
<dbReference type="OrthoDB" id="7869902at2"/>
<keyword evidence="1" id="KW-0812">Transmembrane</keyword>
<evidence type="ECO:0000313" key="2">
    <source>
        <dbReference type="EMBL" id="SFL41703.1"/>
    </source>
</evidence>
<accession>A0A1I4HJ31</accession>
<sequence length="87" mass="10063">MNRQRILNHIAFPVLVVAAALGIYWVWGLLFLWWLVPAVRSGQAHFVFEVDRDEDPVLFWAVVFLWALFGAMMVAASLFPQYAVWLV</sequence>
<protein>
    <submittedName>
        <fullName evidence="2">Uncharacterized protein</fullName>
    </submittedName>
</protein>
<feature type="transmembrane region" description="Helical" evidence="1">
    <location>
        <begin position="12"/>
        <end position="36"/>
    </location>
</feature>
<dbReference type="AlphaFoldDB" id="A0A1I4HJ31"/>
<gene>
    <name evidence="2" type="ORF">SAMN04488036_11352</name>
</gene>
<keyword evidence="1" id="KW-0472">Membrane</keyword>
<dbReference type="RefSeq" id="WP_093326115.1">
    <property type="nucleotide sequence ID" value="NZ_FOSZ01000013.1"/>
</dbReference>
<dbReference type="EMBL" id="FOSZ01000013">
    <property type="protein sequence ID" value="SFL41703.1"/>
    <property type="molecule type" value="Genomic_DNA"/>
</dbReference>
<organism evidence="2 3">
    <name type="scientific">Shimia haliotis</name>
    <dbReference type="NCBI Taxonomy" id="1280847"/>
    <lineage>
        <taxon>Bacteria</taxon>
        <taxon>Pseudomonadati</taxon>
        <taxon>Pseudomonadota</taxon>
        <taxon>Alphaproteobacteria</taxon>
        <taxon>Rhodobacterales</taxon>
        <taxon>Roseobacteraceae</taxon>
    </lineage>
</organism>
<reference evidence="3" key="1">
    <citation type="submission" date="2016-10" db="EMBL/GenBank/DDBJ databases">
        <authorList>
            <person name="Varghese N."/>
            <person name="Submissions S."/>
        </authorList>
    </citation>
    <scope>NUCLEOTIDE SEQUENCE [LARGE SCALE GENOMIC DNA]</scope>
    <source>
        <strain evidence="3">DSM 28453</strain>
    </source>
</reference>
<keyword evidence="3" id="KW-1185">Reference proteome</keyword>
<proteinExistence type="predicted"/>
<keyword evidence="1" id="KW-1133">Transmembrane helix</keyword>
<evidence type="ECO:0000313" key="3">
    <source>
        <dbReference type="Proteomes" id="UP000198851"/>
    </source>
</evidence>
<dbReference type="Proteomes" id="UP000198851">
    <property type="component" value="Unassembled WGS sequence"/>
</dbReference>
<name>A0A1I4HJ31_9RHOB</name>
<dbReference type="STRING" id="1280847.SAMN04488036_11352"/>